<dbReference type="SMART" id="SM00028">
    <property type="entry name" value="TPR"/>
    <property type="match status" value="10"/>
</dbReference>
<feature type="repeat" description="TPR" evidence="3">
    <location>
        <begin position="645"/>
        <end position="678"/>
    </location>
</feature>
<dbReference type="Pfam" id="PF13374">
    <property type="entry name" value="TPR_10"/>
    <property type="match status" value="2"/>
</dbReference>
<dbReference type="InterPro" id="IPR002182">
    <property type="entry name" value="NB-ARC"/>
</dbReference>
<gene>
    <name evidence="6" type="ORF">SAMN04488505_105337</name>
</gene>
<dbReference type="Gene3D" id="1.25.40.10">
    <property type="entry name" value="Tetratricopeptide repeat domain"/>
    <property type="match status" value="3"/>
</dbReference>
<accession>A0A1H8A917</accession>
<dbReference type="PANTHER" id="PTHR45641">
    <property type="entry name" value="TETRATRICOPEPTIDE REPEAT PROTEIN (AFU_ORTHOLOGUE AFUA_6G03870)"/>
    <property type="match status" value="1"/>
</dbReference>
<proteinExistence type="predicted"/>
<dbReference type="STRING" id="573321.SAMN04488505_105337"/>
<evidence type="ECO:0000313" key="6">
    <source>
        <dbReference type="EMBL" id="SEM66318.1"/>
    </source>
</evidence>
<dbReference type="Proteomes" id="UP000198984">
    <property type="component" value="Unassembled WGS sequence"/>
</dbReference>
<feature type="repeat" description="TPR" evidence="3">
    <location>
        <begin position="897"/>
        <end position="930"/>
    </location>
</feature>
<dbReference type="Pfam" id="PF00931">
    <property type="entry name" value="NB-ARC"/>
    <property type="match status" value="1"/>
</dbReference>
<dbReference type="Gene3D" id="3.40.50.300">
    <property type="entry name" value="P-loop containing nucleotide triphosphate hydrolases"/>
    <property type="match status" value="1"/>
</dbReference>
<sequence length="994" mass="112078">MAKGIDFEEKALDYLRSLFEQLGFPVIEARQQRTGTQNGFDIRIGFLDDNRSERNFYFECKDYKTEISWNAIAVKIQELHASSHRPDGYIALSPHVNFSNININILNKLSDTIQAPIKYWTPESNVKTYFSLDDVFFESVYGKKPEVKDDNKTSIQEKIRSIIIDMLRQKDKMAEKNTGISFPKELTLKIPRIHQDDIIGRTDELLELHNLLFKNERVVVVNGIGGVGKTTLVQGYLSKYYKSYQHIVWISQLTKNIASDIINAEGLLENLSIVKQDKEVMQLFHEVLSKLRAIPHSPNLLIIDNADETLTALKDLLPGQPDWHVLVTSRELIKEFYPKELDFLSAENAIALFKKHCTHIKQDDQIAELVKVIDFHTLTIEILAKTAQLRRTDIQTLKRAIEEDLQSNVYIKHKGEKIDKVRSYLSSIFNLSRLNEEETWLMKQFSCLPAEFHSYAVLLELIDPGEDKKDRFPEILNRLLEQGWLLYNTETDAYKMHLIVKEVTVRQLLPVEEDVEGLMDKIIGNLRIDQNKDNPVDKFIWIPYGNTMLNNFQNDTGAKISGLQNNLALVLQELGDYAGAKALLEKAVRSDENNFGPDHPTTAVSYSNLALVLKDLGDYTKARALLEKVVRSNENNFGLDHSITAVSYSNLALVLQDLGDYTRARALLEKAIHSAENNFGPDYPTTAVRYSNLATVLQDLGDYTRARALLEKALRSAENNFGPDHPATAVSYSNLALVLRDLGDYTGAQALLEKTVHSDEKNFGPDHPTTAIRYSNLATVLRDLGDYNRARTLLERAMHSAESNFGPDHPTTAVSYSNLALVLKDLGDYTGARALLEKALRSDEKNFGSDHPSTAVRYSNLALILQDLGDYTGARALLERAMHSDEKNFGPDHPSTAVSYSNLALVLRDLGDYTGARVLLEKAMRLDEKNFGSDHPTTAIRYSNLATVLKDLGEATAAVELSGKSLSILKKTLPEGHPNINRVQSIYRAIQAEL</sequence>
<keyword evidence="1" id="KW-0677">Repeat</keyword>
<dbReference type="Pfam" id="PF13424">
    <property type="entry name" value="TPR_12"/>
    <property type="match status" value="4"/>
</dbReference>
<keyword evidence="2 3" id="KW-0802">TPR repeat</keyword>
<dbReference type="GO" id="GO:0043531">
    <property type="term" value="F:ADP binding"/>
    <property type="evidence" value="ECO:0007669"/>
    <property type="project" value="InterPro"/>
</dbReference>
<keyword evidence="7" id="KW-1185">Reference proteome</keyword>
<feature type="repeat" description="TPR" evidence="3">
    <location>
        <begin position="603"/>
        <end position="636"/>
    </location>
</feature>
<evidence type="ECO:0000256" key="2">
    <source>
        <dbReference type="ARBA" id="ARBA00022803"/>
    </source>
</evidence>
<feature type="coiled-coil region" evidence="4">
    <location>
        <begin position="658"/>
        <end position="720"/>
    </location>
</feature>
<dbReference type="InterPro" id="IPR019734">
    <property type="entry name" value="TPR_rpt"/>
</dbReference>
<feature type="repeat" description="TPR" evidence="3">
    <location>
        <begin position="687"/>
        <end position="720"/>
    </location>
</feature>
<organism evidence="6 7">
    <name type="scientific">Chitinophaga rupis</name>
    <dbReference type="NCBI Taxonomy" id="573321"/>
    <lineage>
        <taxon>Bacteria</taxon>
        <taxon>Pseudomonadati</taxon>
        <taxon>Bacteroidota</taxon>
        <taxon>Chitinophagia</taxon>
        <taxon>Chitinophagales</taxon>
        <taxon>Chitinophagaceae</taxon>
        <taxon>Chitinophaga</taxon>
    </lineage>
</organism>
<dbReference type="InterPro" id="IPR011990">
    <property type="entry name" value="TPR-like_helical_dom_sf"/>
</dbReference>
<evidence type="ECO:0000259" key="5">
    <source>
        <dbReference type="Pfam" id="PF00931"/>
    </source>
</evidence>
<reference evidence="6 7" key="1">
    <citation type="submission" date="2016-10" db="EMBL/GenBank/DDBJ databases">
        <authorList>
            <person name="de Groot N.N."/>
        </authorList>
    </citation>
    <scope>NUCLEOTIDE SEQUENCE [LARGE SCALE GENOMIC DNA]</scope>
    <source>
        <strain evidence="6 7">DSM 21039</strain>
    </source>
</reference>
<dbReference type="OrthoDB" id="642192at2"/>
<evidence type="ECO:0000313" key="7">
    <source>
        <dbReference type="Proteomes" id="UP000198984"/>
    </source>
</evidence>
<dbReference type="SUPFAM" id="SSF48452">
    <property type="entry name" value="TPR-like"/>
    <property type="match status" value="3"/>
</dbReference>
<dbReference type="PANTHER" id="PTHR45641:SF19">
    <property type="entry name" value="NEPHROCYSTIN-3"/>
    <property type="match status" value="1"/>
</dbReference>
<dbReference type="EMBL" id="FOBB01000005">
    <property type="protein sequence ID" value="SEM66318.1"/>
    <property type="molecule type" value="Genomic_DNA"/>
</dbReference>
<evidence type="ECO:0000256" key="1">
    <source>
        <dbReference type="ARBA" id="ARBA00022737"/>
    </source>
</evidence>
<keyword evidence="4" id="KW-0175">Coiled coil</keyword>
<dbReference type="PROSITE" id="PS50005">
    <property type="entry name" value="TPR"/>
    <property type="match status" value="5"/>
</dbReference>
<name>A0A1H8A917_9BACT</name>
<feature type="domain" description="NB-ARC" evidence="5">
    <location>
        <begin position="207"/>
        <end position="359"/>
    </location>
</feature>
<dbReference type="RefSeq" id="WP_162277633.1">
    <property type="nucleotide sequence ID" value="NZ_FOBB01000005.1"/>
</dbReference>
<evidence type="ECO:0000256" key="3">
    <source>
        <dbReference type="PROSITE-ProRule" id="PRU00339"/>
    </source>
</evidence>
<protein>
    <submittedName>
        <fullName evidence="6">Tfp pilus assembly protein PilF</fullName>
    </submittedName>
</protein>
<dbReference type="InterPro" id="IPR027417">
    <property type="entry name" value="P-loop_NTPase"/>
</dbReference>
<evidence type="ECO:0000256" key="4">
    <source>
        <dbReference type="SAM" id="Coils"/>
    </source>
</evidence>
<dbReference type="AlphaFoldDB" id="A0A1H8A917"/>
<feature type="repeat" description="TPR" evidence="3">
    <location>
        <begin position="813"/>
        <end position="846"/>
    </location>
</feature>
<dbReference type="SUPFAM" id="SSF52540">
    <property type="entry name" value="P-loop containing nucleoside triphosphate hydrolases"/>
    <property type="match status" value="1"/>
</dbReference>